<dbReference type="InterPro" id="IPR004562">
    <property type="entry name" value="LipoylTrfase_LipoateP_Ligase"/>
</dbReference>
<dbReference type="Pfam" id="PF21948">
    <property type="entry name" value="LplA-B_cat"/>
    <property type="match status" value="1"/>
</dbReference>
<accession>A0A934I200</accession>
<evidence type="ECO:0000256" key="3">
    <source>
        <dbReference type="ARBA" id="ARBA00012367"/>
    </source>
</evidence>
<dbReference type="NCBIfam" id="TIGR00545">
    <property type="entry name" value="lipoyltrans"/>
    <property type="match status" value="1"/>
</dbReference>
<keyword evidence="4 9" id="KW-0436">Ligase</keyword>
<evidence type="ECO:0000256" key="2">
    <source>
        <dbReference type="ARBA" id="ARBA00005124"/>
    </source>
</evidence>
<dbReference type="Pfam" id="PF10437">
    <property type="entry name" value="Lip_prot_lig_C"/>
    <property type="match status" value="1"/>
</dbReference>
<dbReference type="CDD" id="cd16443">
    <property type="entry name" value="LplA"/>
    <property type="match status" value="1"/>
</dbReference>
<dbReference type="AlphaFoldDB" id="A0A934I200"/>
<organism evidence="9 10">
    <name type="scientific">Clostridium aciditolerans</name>
    <dbReference type="NCBI Taxonomy" id="339861"/>
    <lineage>
        <taxon>Bacteria</taxon>
        <taxon>Bacillati</taxon>
        <taxon>Bacillota</taxon>
        <taxon>Clostridia</taxon>
        <taxon>Eubacteriales</taxon>
        <taxon>Clostridiaceae</taxon>
        <taxon>Clostridium</taxon>
    </lineage>
</organism>
<dbReference type="SUPFAM" id="SSF55681">
    <property type="entry name" value="Class II aaRS and biotin synthetases"/>
    <property type="match status" value="1"/>
</dbReference>
<dbReference type="GO" id="GO:0009249">
    <property type="term" value="P:protein lipoylation"/>
    <property type="evidence" value="ECO:0007669"/>
    <property type="project" value="InterPro"/>
</dbReference>
<dbReference type="Gene3D" id="3.30.390.50">
    <property type="entry name" value="CO dehydrogenase flavoprotein, C-terminal domain"/>
    <property type="match status" value="1"/>
</dbReference>
<dbReference type="PANTHER" id="PTHR12561:SF3">
    <property type="entry name" value="LIPOYLTRANSFERASE 1, MITOCHONDRIAL"/>
    <property type="match status" value="1"/>
</dbReference>
<comment type="caution">
    <text evidence="9">The sequence shown here is derived from an EMBL/GenBank/DDBJ whole genome shotgun (WGS) entry which is preliminary data.</text>
</comment>
<dbReference type="PANTHER" id="PTHR12561">
    <property type="entry name" value="LIPOATE-PROTEIN LIGASE"/>
    <property type="match status" value="1"/>
</dbReference>
<keyword evidence="10" id="KW-1185">Reference proteome</keyword>
<dbReference type="EMBL" id="JAEEGB010000014">
    <property type="protein sequence ID" value="MBI6873566.1"/>
    <property type="molecule type" value="Genomic_DNA"/>
</dbReference>
<dbReference type="GO" id="GO:0017118">
    <property type="term" value="F:lipoyltransferase activity"/>
    <property type="evidence" value="ECO:0007669"/>
    <property type="project" value="TreeGrafter"/>
</dbReference>
<dbReference type="EC" id="6.3.1.20" evidence="3"/>
<evidence type="ECO:0000313" key="9">
    <source>
        <dbReference type="EMBL" id="MBI6873566.1"/>
    </source>
</evidence>
<dbReference type="Proteomes" id="UP000622687">
    <property type="component" value="Unassembled WGS sequence"/>
</dbReference>
<evidence type="ECO:0000256" key="6">
    <source>
        <dbReference type="ARBA" id="ARBA00022840"/>
    </source>
</evidence>
<evidence type="ECO:0000259" key="8">
    <source>
        <dbReference type="PROSITE" id="PS51733"/>
    </source>
</evidence>
<proteinExistence type="predicted"/>
<dbReference type="PROSITE" id="PS51733">
    <property type="entry name" value="BPL_LPL_CATALYTIC"/>
    <property type="match status" value="1"/>
</dbReference>
<dbReference type="InterPro" id="IPR004143">
    <property type="entry name" value="BPL_LPL_catalytic"/>
</dbReference>
<comment type="pathway">
    <text evidence="2">Protein modification; protein lipoylation via exogenous pathway; protein N(6)-(lipoyl)lysine from lipoate: step 1/2.</text>
</comment>
<name>A0A934I200_9CLOT</name>
<evidence type="ECO:0000256" key="4">
    <source>
        <dbReference type="ARBA" id="ARBA00022598"/>
    </source>
</evidence>
<evidence type="ECO:0000256" key="1">
    <source>
        <dbReference type="ARBA" id="ARBA00005085"/>
    </source>
</evidence>
<comment type="catalytic activity">
    <reaction evidence="7">
        <text>L-lysyl-[lipoyl-carrier protein] + (R)-lipoate + ATP = N(6)-[(R)-lipoyl]-L-lysyl-[lipoyl-carrier protein] + AMP + diphosphate + H(+)</text>
        <dbReference type="Rhea" id="RHEA:49288"/>
        <dbReference type="Rhea" id="RHEA-COMP:10500"/>
        <dbReference type="Rhea" id="RHEA-COMP:10502"/>
        <dbReference type="ChEBI" id="CHEBI:15378"/>
        <dbReference type="ChEBI" id="CHEBI:29969"/>
        <dbReference type="ChEBI" id="CHEBI:30616"/>
        <dbReference type="ChEBI" id="CHEBI:33019"/>
        <dbReference type="ChEBI" id="CHEBI:83088"/>
        <dbReference type="ChEBI" id="CHEBI:83099"/>
        <dbReference type="ChEBI" id="CHEBI:456215"/>
        <dbReference type="EC" id="6.3.1.20"/>
    </reaction>
</comment>
<comment type="pathway">
    <text evidence="1">Protein modification; protein lipoylation via exogenous pathway; protein N(6)-(lipoyl)lysine from lipoate: step 2/2.</text>
</comment>
<evidence type="ECO:0000256" key="5">
    <source>
        <dbReference type="ARBA" id="ARBA00022741"/>
    </source>
</evidence>
<dbReference type="Gene3D" id="3.30.930.10">
    <property type="entry name" value="Bira Bifunctional Protein, Domain 2"/>
    <property type="match status" value="1"/>
</dbReference>
<keyword evidence="5" id="KW-0547">Nucleotide-binding</keyword>
<sequence length="335" mass="38513">MLTKDIKTKIVISTSVDPYYNLSLEEYMLNNVEEDEVILYLWQNANTVVIGRNQNPWKECKCKELELNDGKIARRLSGGGAVYHDLGNLNFTFVASEALYNLEKQLKVILKAAQKEGIDAQFSGRNDIEVNGKKFSGNAFYFTKTSAYHHGAILIDTDISKLGSYLQVSKEKIQSKGIDSVQARVVNLKNLNKAITIESFKMRLKESFKEIYGENSEEYILNEEIFKLNELYNKYSSWEWIYGESPSFDISFKNRFTWGDIEIGLTLKKAYIQKAVIYSDALNSSLILRLGDVLEGINFDVSKICEKIRYLSTEFGEDEIINDIYNWMKSKVLQF</sequence>
<dbReference type="InterPro" id="IPR019491">
    <property type="entry name" value="Lipoate_protein_ligase_C"/>
</dbReference>
<dbReference type="GO" id="GO:0005524">
    <property type="term" value="F:ATP binding"/>
    <property type="evidence" value="ECO:0007669"/>
    <property type="project" value="UniProtKB-KW"/>
</dbReference>
<keyword evidence="6" id="KW-0067">ATP-binding</keyword>
<evidence type="ECO:0000256" key="7">
    <source>
        <dbReference type="ARBA" id="ARBA00048037"/>
    </source>
</evidence>
<dbReference type="GO" id="GO:0005737">
    <property type="term" value="C:cytoplasm"/>
    <property type="evidence" value="ECO:0007669"/>
    <property type="project" value="TreeGrafter"/>
</dbReference>
<dbReference type="SUPFAM" id="SSF82649">
    <property type="entry name" value="SufE/NifU"/>
    <property type="match status" value="1"/>
</dbReference>
<dbReference type="RefSeq" id="WP_211142992.1">
    <property type="nucleotide sequence ID" value="NZ_JAEEGB010000014.1"/>
</dbReference>
<reference evidence="9" key="1">
    <citation type="submission" date="2020-12" db="EMBL/GenBank/DDBJ databases">
        <title>Clostridium thailandense sp. nov., a novel acetogenic bacterium isolated from peat land soil in Thailand.</title>
        <authorList>
            <person name="Chaikitkaew S."/>
            <person name="Birkeland N.K."/>
        </authorList>
    </citation>
    <scope>NUCLEOTIDE SEQUENCE</scope>
    <source>
        <strain evidence="9">DSM 17425</strain>
    </source>
</reference>
<dbReference type="InterPro" id="IPR045864">
    <property type="entry name" value="aa-tRNA-synth_II/BPL/LPL"/>
</dbReference>
<gene>
    <name evidence="9" type="ORF">I6U51_12735</name>
</gene>
<evidence type="ECO:0000313" key="10">
    <source>
        <dbReference type="Proteomes" id="UP000622687"/>
    </source>
</evidence>
<feature type="domain" description="BPL/LPL catalytic" evidence="8">
    <location>
        <begin position="33"/>
        <end position="216"/>
    </location>
</feature>
<protein>
    <recommendedName>
        <fullName evidence="3">lipoate--protein ligase</fullName>
        <ecNumber evidence="3">6.3.1.20</ecNumber>
    </recommendedName>
</protein>
<dbReference type="GO" id="GO:0016979">
    <property type="term" value="F:lipoate-protein ligase activity"/>
    <property type="evidence" value="ECO:0007669"/>
    <property type="project" value="UniProtKB-EC"/>
</dbReference>